<dbReference type="InterPro" id="IPR012295">
    <property type="entry name" value="TBP_dom_sf"/>
</dbReference>
<name>A0A4S2N6M7_9PEZI</name>
<evidence type="ECO:0000259" key="10">
    <source>
        <dbReference type="SMART" id="SM00809"/>
    </source>
</evidence>
<dbReference type="InterPro" id="IPR009028">
    <property type="entry name" value="Coatomer/calthrin_app_sub_C"/>
</dbReference>
<feature type="binding site" evidence="8">
    <location>
        <begin position="50"/>
        <end position="54"/>
    </location>
    <ligand>
        <name>a 1,2-diacyl-sn-glycero-3-phospho-(1D-myo-inositol-3,4,5-trisphosphate)</name>
        <dbReference type="ChEBI" id="CHEBI:57836"/>
    </ligand>
</feature>
<dbReference type="PANTHER" id="PTHR22780">
    <property type="entry name" value="ADAPTIN, ALPHA/GAMMA/EPSILON"/>
    <property type="match status" value="1"/>
</dbReference>
<protein>
    <recommendedName>
        <fullName evidence="7">AP-2 complex subunit alpha</fullName>
    </recommendedName>
</protein>
<feature type="region of interest" description="Disordered" evidence="9">
    <location>
        <begin position="641"/>
        <end position="663"/>
    </location>
</feature>
<gene>
    <name evidence="11" type="ORF">EX30DRAFT_360868</name>
</gene>
<evidence type="ECO:0000256" key="7">
    <source>
        <dbReference type="PIRNR" id="PIRNR037091"/>
    </source>
</evidence>
<dbReference type="OrthoDB" id="28053at2759"/>
<dbReference type="InterPro" id="IPR016024">
    <property type="entry name" value="ARM-type_fold"/>
</dbReference>
<dbReference type="InterPro" id="IPR050840">
    <property type="entry name" value="Adaptor_Complx_Large_Subunit"/>
</dbReference>
<feature type="binding site" evidence="8">
    <location>
        <position position="46"/>
    </location>
    <ligand>
        <name>a 1,2-diacyl-sn-glycero-3-phospho-(1D-myo-inositol-3,4,5-trisphosphate)</name>
        <dbReference type="ChEBI" id="CHEBI:57836"/>
    </ligand>
</feature>
<feature type="binding site" evidence="8">
    <location>
        <begin position="5"/>
        <end position="6"/>
    </location>
    <ligand>
        <name>a 1,2-diacyl-sn-glycero-3-phospho-(1D-myo-inositol-3,4,5-trisphosphate)</name>
        <dbReference type="ChEBI" id="CHEBI:57836"/>
    </ligand>
</feature>
<dbReference type="GO" id="GO:0072583">
    <property type="term" value="P:clathrin-dependent endocytosis"/>
    <property type="evidence" value="ECO:0007669"/>
    <property type="project" value="InterPro"/>
</dbReference>
<evidence type="ECO:0000256" key="2">
    <source>
        <dbReference type="ARBA" id="ARBA00022448"/>
    </source>
</evidence>
<accession>A0A4S2N6M7</accession>
<sequence length="940" mass="105382">MSSMRGLVQFIADLRNARARELEEKRINKELANIRQKFKDGGLNGYHKKKYVCKLLYIYILGWNVDFGHLEALNLISATKYSEKQIGYLAVTLFLNEKHEFLHLVVNSIKKDLLDHNELNNCLALHAIANVGGREMGEALSPDVHRLLISPTSKSFVKKKAALTLLRLYRKYPAIVQQQWAERIISLMDDPDLGVTLSVTSLVMALAQDNPEAYQGSYVKAAYRLKRIVCDNEYSADYLYYKVPCPWLQVKLLRLLQYYPPSEDENVRNMIRDAIQRILDSASDAPKNVQQNNAQNAVLFEAINLAIHLDSETGLMTQIAVRLGRFITSRETNVRYLGLEAMTHLAARSETLEPIKKHQSTIIASLRDRDISVRRKALDLLYSMCDPSNAQPIVSELLKYLQNADFAIREEMVLKIAILTEKYATEYQWYVDISLRLISMAGDHVSDEVWQRVIQIVTNNEELQVYAAQNILQHLQAPQCHETLVKIGGYLLGEFGHLIADNPGCSPIEQFLALQSKFNSCSSATRAMLLSSFVKFVNLFPEIKPQLIQVFRAYSHTLDPELQQRACEYLTLATMPTDDLLRTVCDEMPPFPERASALLSRLHQKHAGSSDKRTWIIGGKDANSSKELDLTLNTGLKRSFTNGAGTSSVPGSGMTSPTKGSILTPTQELAGLDLSGSTPNLASSTHLSPDWEVGYNRLLIRSEGVLFEDAQIQVGLRSEYRGHMGCVILYYTNKSSAPIGSFTTTVNNNSTGQLKVNCQNIPEPTVHADSQTQQTVVLEAENVFLEAPTIRISYLAGSLQALTLKIPVVLTKFMEPAQLSADDFFKRWKQIGEGPRQAQKVFGIRIRGHRIEPARTRRVLEGFKWGVLDGVDANRINFVAASVLHTANGGKFGCLLRLEPNLENGMYRMTIRATDEEVPPVLMSVMEGRLALGSPPPENR</sequence>
<evidence type="ECO:0000256" key="6">
    <source>
        <dbReference type="ARBA" id="ARBA00023176"/>
    </source>
</evidence>
<evidence type="ECO:0000256" key="1">
    <source>
        <dbReference type="ARBA" id="ARBA00004277"/>
    </source>
</evidence>
<dbReference type="Proteomes" id="UP000298138">
    <property type="component" value="Unassembled WGS sequence"/>
</dbReference>
<dbReference type="GO" id="GO:0006886">
    <property type="term" value="P:intracellular protein transport"/>
    <property type="evidence" value="ECO:0007669"/>
    <property type="project" value="UniProtKB-UniRule"/>
</dbReference>
<evidence type="ECO:0000256" key="3">
    <source>
        <dbReference type="ARBA" id="ARBA00022583"/>
    </source>
</evidence>
<dbReference type="InterPro" id="IPR013041">
    <property type="entry name" value="Clathrin_app_Ig-like_sf"/>
</dbReference>
<dbReference type="Pfam" id="PF02296">
    <property type="entry name" value="Alpha_adaptin_C"/>
    <property type="match status" value="1"/>
</dbReference>
<dbReference type="InterPro" id="IPR011989">
    <property type="entry name" value="ARM-like"/>
</dbReference>
<dbReference type="Pfam" id="PF01602">
    <property type="entry name" value="Adaptin_N"/>
    <property type="match status" value="1"/>
</dbReference>
<dbReference type="InterPro" id="IPR017104">
    <property type="entry name" value="AP2_complex_asu"/>
</dbReference>
<dbReference type="GO" id="GO:0035615">
    <property type="term" value="F:clathrin adaptor activity"/>
    <property type="evidence" value="ECO:0007669"/>
    <property type="project" value="InterPro"/>
</dbReference>
<keyword evidence="6 7" id="KW-0168">Coated pit</keyword>
<dbReference type="SMART" id="SM00809">
    <property type="entry name" value="Alpha_adaptinC2"/>
    <property type="match status" value="1"/>
</dbReference>
<evidence type="ECO:0000313" key="11">
    <source>
        <dbReference type="EMBL" id="TGZ84907.1"/>
    </source>
</evidence>
<reference evidence="11 12" key="1">
    <citation type="submission" date="2019-04" db="EMBL/GenBank/DDBJ databases">
        <title>Comparative genomics and transcriptomics to analyze fruiting body development in filamentous ascomycetes.</title>
        <authorList>
            <consortium name="DOE Joint Genome Institute"/>
            <person name="Lutkenhaus R."/>
            <person name="Traeger S."/>
            <person name="Breuer J."/>
            <person name="Kuo A."/>
            <person name="Lipzen A."/>
            <person name="Pangilinan J."/>
            <person name="Dilworth D."/>
            <person name="Sandor L."/>
            <person name="Poggeler S."/>
            <person name="Barry K."/>
            <person name="Grigoriev I.V."/>
            <person name="Nowrousian M."/>
        </authorList>
    </citation>
    <scope>NUCLEOTIDE SEQUENCE [LARGE SCALE GENOMIC DNA]</scope>
    <source>
        <strain evidence="11 12">CBS 389.68</strain>
    </source>
</reference>
<evidence type="ECO:0000256" key="9">
    <source>
        <dbReference type="SAM" id="MobiDB-lite"/>
    </source>
</evidence>
<dbReference type="InterPro" id="IPR003164">
    <property type="entry name" value="Clathrin_a-adaptin_app_sub_C"/>
</dbReference>
<keyword evidence="3 7" id="KW-0254">Endocytosis</keyword>
<dbReference type="InterPro" id="IPR002553">
    <property type="entry name" value="Clathrin/coatomer_adapt-like_N"/>
</dbReference>
<dbReference type="InParanoid" id="A0A4S2N6M7"/>
<dbReference type="EMBL" id="ML220112">
    <property type="protein sequence ID" value="TGZ84907.1"/>
    <property type="molecule type" value="Genomic_DNA"/>
</dbReference>
<organism evidence="11 12">
    <name type="scientific">Ascodesmis nigricans</name>
    <dbReference type="NCBI Taxonomy" id="341454"/>
    <lineage>
        <taxon>Eukaryota</taxon>
        <taxon>Fungi</taxon>
        <taxon>Dikarya</taxon>
        <taxon>Ascomycota</taxon>
        <taxon>Pezizomycotina</taxon>
        <taxon>Pezizomycetes</taxon>
        <taxon>Pezizales</taxon>
        <taxon>Ascodesmidaceae</taxon>
        <taxon>Ascodesmis</taxon>
    </lineage>
</organism>
<dbReference type="SUPFAM" id="SSF49348">
    <property type="entry name" value="Clathrin adaptor appendage domain"/>
    <property type="match status" value="1"/>
</dbReference>
<comment type="function">
    <text evidence="7">Adaptins are components of the adaptor complexes which link clathrin to receptors in coated vesicles. Clathrin-associated protein complexes are believed to interact with the cytoplasmic tails of membrane proteins, leading to their selection and concentration.</text>
</comment>
<evidence type="ECO:0000256" key="8">
    <source>
        <dbReference type="PIRSR" id="PIRSR037091-1"/>
    </source>
</evidence>
<dbReference type="AlphaFoldDB" id="A0A4S2N6M7"/>
<keyword evidence="2 7" id="KW-0813">Transport</keyword>
<dbReference type="STRING" id="341454.A0A4S2N6M7"/>
<dbReference type="Gene3D" id="1.25.10.10">
    <property type="entry name" value="Leucine-rich Repeat Variant"/>
    <property type="match status" value="1"/>
</dbReference>
<dbReference type="Pfam" id="PF02883">
    <property type="entry name" value="Alpha_adaptinC2"/>
    <property type="match status" value="1"/>
</dbReference>
<feature type="binding site" evidence="8">
    <location>
        <position position="37"/>
    </location>
    <ligand>
        <name>a 1,2-diacyl-sn-glycero-3-phospho-(1D-myo-inositol-3,4,5-trisphosphate)</name>
        <dbReference type="ChEBI" id="CHEBI:57836"/>
    </ligand>
</feature>
<keyword evidence="12" id="KW-1185">Reference proteome</keyword>
<keyword evidence="5 7" id="KW-0472">Membrane</keyword>
<dbReference type="GO" id="GO:0030122">
    <property type="term" value="C:AP-2 adaptor complex"/>
    <property type="evidence" value="ECO:0007669"/>
    <property type="project" value="InterPro"/>
</dbReference>
<feature type="domain" description="Clathrin adaptor alpha/beta/gamma-adaptin appendage Ig-like subdomain" evidence="10">
    <location>
        <begin position="696"/>
        <end position="807"/>
    </location>
</feature>
<dbReference type="SUPFAM" id="SSF48371">
    <property type="entry name" value="ARM repeat"/>
    <property type="match status" value="1"/>
</dbReference>
<dbReference type="SUPFAM" id="SSF55711">
    <property type="entry name" value="Subdomain of clathrin and coatomer appendage domain"/>
    <property type="match status" value="1"/>
</dbReference>
<evidence type="ECO:0000256" key="5">
    <source>
        <dbReference type="ARBA" id="ARBA00023136"/>
    </source>
</evidence>
<dbReference type="InterPro" id="IPR008152">
    <property type="entry name" value="Clathrin_a/b/g-adaptin_app_Ig"/>
</dbReference>
<dbReference type="Gene3D" id="2.60.40.1230">
    <property type="match status" value="1"/>
</dbReference>
<evidence type="ECO:0000313" key="12">
    <source>
        <dbReference type="Proteomes" id="UP000298138"/>
    </source>
</evidence>
<dbReference type="Gene3D" id="3.30.310.10">
    <property type="entry name" value="TATA-Binding Protein"/>
    <property type="match status" value="1"/>
</dbReference>
<keyword evidence="4 7" id="KW-0653">Protein transport</keyword>
<proteinExistence type="inferred from homology"/>
<dbReference type="FunCoup" id="A0A4S2N6M7">
    <property type="interactions" value="860"/>
</dbReference>
<comment type="similarity">
    <text evidence="7">Belongs to the adaptor complexes large subunit family.</text>
</comment>
<evidence type="ECO:0000256" key="4">
    <source>
        <dbReference type="ARBA" id="ARBA00022927"/>
    </source>
</evidence>
<dbReference type="PIRSF" id="PIRSF037091">
    <property type="entry name" value="AP2_complex_alpha"/>
    <property type="match status" value="1"/>
</dbReference>
<dbReference type="FunFam" id="1.25.10.10:FF:000020">
    <property type="entry name" value="AP-2 complex subunit alpha"/>
    <property type="match status" value="1"/>
</dbReference>
<comment type="subcellular location">
    <subcellularLocation>
        <location evidence="1">Membrane</location>
        <location evidence="1">Coated pit</location>
        <topology evidence="1">Peripheral membrane protein</topology>
        <orientation evidence="1">Cytoplasmic side</orientation>
    </subcellularLocation>
</comment>